<keyword evidence="2 13" id="KW-0547">Nucleotide-binding</keyword>
<dbReference type="InterPro" id="IPR014017">
    <property type="entry name" value="DNA_helicase_UvrD-like_C"/>
</dbReference>
<dbReference type="InterPro" id="IPR014016">
    <property type="entry name" value="UvrD-like_ATP-bd"/>
</dbReference>
<dbReference type="GO" id="GO:0033202">
    <property type="term" value="C:DNA helicase complex"/>
    <property type="evidence" value="ECO:0007669"/>
    <property type="project" value="TreeGrafter"/>
</dbReference>
<dbReference type="PANTHER" id="PTHR11070:SF48">
    <property type="entry name" value="ATP-DEPENDENT HELICASE_NUCLEASE SUBUNIT A"/>
    <property type="match status" value="1"/>
</dbReference>
<dbReference type="GO" id="GO:0043138">
    <property type="term" value="F:3'-5' DNA helicase activity"/>
    <property type="evidence" value="ECO:0007669"/>
    <property type="project" value="UniProtKB-UniRule"/>
</dbReference>
<dbReference type="PANTHER" id="PTHR11070">
    <property type="entry name" value="UVRD / RECB / PCRA DNA HELICASE FAMILY MEMBER"/>
    <property type="match status" value="1"/>
</dbReference>
<evidence type="ECO:0000256" key="10">
    <source>
        <dbReference type="ARBA" id="ARBA00023235"/>
    </source>
</evidence>
<keyword evidence="9 13" id="KW-0234">DNA repair</keyword>
<dbReference type="SUPFAM" id="SSF52980">
    <property type="entry name" value="Restriction endonuclease-like"/>
    <property type="match status" value="1"/>
</dbReference>
<dbReference type="GO" id="GO:0003690">
    <property type="term" value="F:double-stranded DNA binding"/>
    <property type="evidence" value="ECO:0007669"/>
    <property type="project" value="UniProtKB-UniRule"/>
</dbReference>
<feature type="binding site" evidence="14">
    <location>
        <begin position="29"/>
        <end position="36"/>
    </location>
    <ligand>
        <name>ATP</name>
        <dbReference type="ChEBI" id="CHEBI:30616"/>
    </ligand>
</feature>
<dbReference type="Pfam" id="PF00580">
    <property type="entry name" value="UvrD-helicase"/>
    <property type="match status" value="1"/>
</dbReference>
<evidence type="ECO:0000259" key="16">
    <source>
        <dbReference type="PROSITE" id="PS51217"/>
    </source>
</evidence>
<dbReference type="InterPro" id="IPR014152">
    <property type="entry name" value="AddA"/>
</dbReference>
<feature type="domain" description="UvrD-like helicase C-terminal" evidence="16">
    <location>
        <begin position="507"/>
        <end position="802"/>
    </location>
</feature>
<dbReference type="GO" id="GO:0000724">
    <property type="term" value="P:double-strand break repair via homologous recombination"/>
    <property type="evidence" value="ECO:0007669"/>
    <property type="project" value="UniProtKB-UniRule"/>
</dbReference>
<evidence type="ECO:0000256" key="12">
    <source>
        <dbReference type="ARBA" id="ARBA00048988"/>
    </source>
</evidence>
<evidence type="ECO:0000256" key="4">
    <source>
        <dbReference type="ARBA" id="ARBA00022801"/>
    </source>
</evidence>
<keyword evidence="8 13" id="KW-0238">DNA-binding</keyword>
<organism evidence="17">
    <name type="scientific">Sporolactobacillus sp. Y61</name>
    <dbReference type="NCBI Taxonomy" id="3160863"/>
    <lineage>
        <taxon>Bacteria</taxon>
        <taxon>Bacillati</taxon>
        <taxon>Bacillota</taxon>
        <taxon>Bacilli</taxon>
        <taxon>Bacillales</taxon>
        <taxon>Sporolactobacillaceae</taxon>
        <taxon>Sporolactobacillus</taxon>
    </lineage>
</organism>
<protein>
    <recommendedName>
        <fullName evidence="13">ATP-dependent helicase/nuclease subunit A</fullName>
        <ecNumber evidence="13">3.1.-.-</ecNumber>
        <ecNumber evidence="13">5.6.2.4</ecNumber>
    </recommendedName>
    <alternativeName>
        <fullName evidence="13">ATP-dependent helicase/nuclease AddA</fullName>
    </alternativeName>
    <alternativeName>
        <fullName evidence="13">DNA 3'-5' helicase AddA</fullName>
    </alternativeName>
</protein>
<dbReference type="PROSITE" id="PS51198">
    <property type="entry name" value="UVRD_HELICASE_ATP_BIND"/>
    <property type="match status" value="1"/>
</dbReference>
<name>A0AAU8IC89_9BACL</name>
<keyword evidence="3 13" id="KW-0227">DNA damage</keyword>
<dbReference type="InterPro" id="IPR011335">
    <property type="entry name" value="Restrct_endonuc-II-like"/>
</dbReference>
<evidence type="ECO:0000313" key="17">
    <source>
        <dbReference type="EMBL" id="XCJ15824.1"/>
    </source>
</evidence>
<evidence type="ECO:0000256" key="9">
    <source>
        <dbReference type="ARBA" id="ARBA00023204"/>
    </source>
</evidence>
<dbReference type="InterPro" id="IPR038726">
    <property type="entry name" value="PDDEXK_AddAB-type"/>
</dbReference>
<dbReference type="FunFam" id="3.40.50.300:FF:001236">
    <property type="entry name" value="ATP-dependent helicase/nuclease subunit A"/>
    <property type="match status" value="1"/>
</dbReference>
<dbReference type="GO" id="GO:0005524">
    <property type="term" value="F:ATP binding"/>
    <property type="evidence" value="ECO:0007669"/>
    <property type="project" value="UniProtKB-UniRule"/>
</dbReference>
<evidence type="ECO:0000256" key="11">
    <source>
        <dbReference type="ARBA" id="ARBA00034617"/>
    </source>
</evidence>
<evidence type="ECO:0000256" key="1">
    <source>
        <dbReference type="ARBA" id="ARBA00022722"/>
    </source>
</evidence>
<keyword evidence="6 13" id="KW-0269">Exonuclease</keyword>
<dbReference type="GO" id="GO:0005829">
    <property type="term" value="C:cytosol"/>
    <property type="evidence" value="ECO:0007669"/>
    <property type="project" value="TreeGrafter"/>
</dbReference>
<dbReference type="InterPro" id="IPR000212">
    <property type="entry name" value="DNA_helicase_UvrD/REP"/>
</dbReference>
<dbReference type="EMBL" id="CP159510">
    <property type="protein sequence ID" value="XCJ15824.1"/>
    <property type="molecule type" value="Genomic_DNA"/>
</dbReference>
<dbReference type="HAMAP" id="MF_01451">
    <property type="entry name" value="AddA"/>
    <property type="match status" value="1"/>
</dbReference>
<dbReference type="RefSeq" id="WP_353947577.1">
    <property type="nucleotide sequence ID" value="NZ_CP159510.1"/>
</dbReference>
<dbReference type="InterPro" id="IPR027417">
    <property type="entry name" value="P-loop_NTPase"/>
</dbReference>
<evidence type="ECO:0000256" key="13">
    <source>
        <dbReference type="HAMAP-Rule" id="MF_01451"/>
    </source>
</evidence>
<comment type="cofactor">
    <cofactor evidence="13">
        <name>Mg(2+)</name>
        <dbReference type="ChEBI" id="CHEBI:18420"/>
    </cofactor>
</comment>
<sequence>MTPKPEGTRWTDEQWRAITEKGHDILVAAAAGSGKTAVLVERIIRRITDPGHPVNIDELLVVTFTRAAASEMRERIGQALEKELSAHPENLFLRRQQALLSKAPIMTLHAFCMSIIKKYYYFLDLDPGFRLLDETEAELLKEEVLEQVLEENYASGDPEFFRLVDRYSGDRSDDALLNLVFRLYHFARSNPWPDDWLNQMVRAYHPDEEASIDDFSWIKDLKESLFRRIKGSVAALSEACEICGEPGGPAVYEETLSHDLNGLERVLHTQGKSWEEIRSEVLALSFGKMKASRGHDVAATLKDQVKKIRDHVKKEVSDLKDQWFSRSSEEALRDLKDMAPSVEQLGKLVKQFAAAFKKEKRRKGVLDFSDLEHEALTVLRKEGSAPGHEAPSVVATQYRSHFEEVLIDEYQDTNRVQESIIRLITRDGKHGGNLFMVGDVKQSIYGFRLAEPALFIEKYKNFAGSDTDGEKIDLSSNFRSRPEIINGTNFIFRQTMDEAVGDIAYDQAAELKYGADYPEAGRAVDLELIERDAEGERAADNGVEEYENEELEAAAIADRILAMTGNGTGPAFRVCDKKTGQMRPVRFRDIAILMRSASQTATAMKEVLDARGIPAYAELSTGYFDANEVSVMLSVLQVIDNPFQDIPLASVLRSPIVGLDGDALAQIRITDRSGNFFSALKKYVAEAKGSLRDQLNAFLEQLSEWKNMSVSHSVSELIWQIYRDTGFYDYAGGLTGGTQRQANLKAFYDRARQYEKTSFRGLFRFLRFIERLRKNGGDLGEARALSEQEDVVRIMTIHKSKGLEFPVVFVAGINKKFNRRDTLAPALLHKSLGFGTRWIDPDQRISVPTLPYLAIKEQMKKEANAEEMRILYVALTRAREKLILTGAVRNLEKTVQHWAGAIKTRDWLLPEYYRSTASAFLDWLGPCILRHRSAVPLHDLAQVRPDRDSVSHDPSVWHVQLIPSSAVVREQEKPERDQTRMEKVRHFRPVPSASGREDEVSRRLEWVYPWQQAATSMAKQTVTEIKSQQDYFSAGQDNRLLSGRFSVTAGDRPRFLQSGGLSASERGTALHLLMQHLNLAGPLDIRQLRVQGEQLVEKEILTPEQENSLDYQAVSAFFRTSAGRKMQQAEKVSRECPFSLVLPAGEVYPTWRGDPADEAVLIQGVIDCIIETAEGLILLDYKTDRLTGRFPDESEAMKELKRRYHVQLDLYRLAIEKIWHRPVSRIGLYAFDIGKFVDLTGERRIFK</sequence>
<dbReference type="GO" id="GO:0008408">
    <property type="term" value="F:3'-5' exonuclease activity"/>
    <property type="evidence" value="ECO:0007669"/>
    <property type="project" value="UniProtKB-UniRule"/>
</dbReference>
<evidence type="ECO:0000256" key="7">
    <source>
        <dbReference type="ARBA" id="ARBA00022840"/>
    </source>
</evidence>
<dbReference type="EC" id="3.1.-.-" evidence="13"/>
<dbReference type="NCBIfam" id="TIGR02785">
    <property type="entry name" value="addA_Gpos"/>
    <property type="match status" value="1"/>
</dbReference>
<comment type="catalytic activity">
    <reaction evidence="11 13">
        <text>Couples ATP hydrolysis with the unwinding of duplex DNA by translocating in the 3'-5' direction.</text>
        <dbReference type="EC" id="5.6.2.4"/>
    </reaction>
</comment>
<dbReference type="Pfam" id="PF12705">
    <property type="entry name" value="PDDEXK_1"/>
    <property type="match status" value="1"/>
</dbReference>
<evidence type="ECO:0000256" key="14">
    <source>
        <dbReference type="PROSITE-ProRule" id="PRU00560"/>
    </source>
</evidence>
<dbReference type="CDD" id="cd17932">
    <property type="entry name" value="DEXQc_UvrD"/>
    <property type="match status" value="2"/>
</dbReference>
<dbReference type="Gene3D" id="3.90.320.10">
    <property type="match status" value="1"/>
</dbReference>
<dbReference type="PROSITE" id="PS51217">
    <property type="entry name" value="UVRD_HELICASE_CTER"/>
    <property type="match status" value="1"/>
</dbReference>
<accession>A0AAU8IC89</accession>
<dbReference type="EC" id="5.6.2.4" evidence="13"/>
<dbReference type="Gene3D" id="1.10.274.50">
    <property type="match status" value="1"/>
</dbReference>
<keyword evidence="1 13" id="KW-0540">Nuclease</keyword>
<reference evidence="17" key="1">
    <citation type="submission" date="2024-06" db="EMBL/GenBank/DDBJ databases">
        <authorList>
            <person name="Fan A."/>
            <person name="Zhang F.Y."/>
            <person name="Zhang L."/>
        </authorList>
    </citation>
    <scope>NUCLEOTIDE SEQUENCE</scope>
    <source>
        <strain evidence="17">Y61</strain>
    </source>
</reference>
<evidence type="ECO:0000259" key="15">
    <source>
        <dbReference type="PROSITE" id="PS51198"/>
    </source>
</evidence>
<dbReference type="Gene3D" id="3.40.50.300">
    <property type="entry name" value="P-loop containing nucleotide triphosphate hydrolases"/>
    <property type="match status" value="4"/>
</dbReference>
<gene>
    <name evidence="13 17" type="primary">addA</name>
    <name evidence="17" type="ORF">ABNN70_08810</name>
</gene>
<comment type="function">
    <text evidence="13">The heterodimer acts as both an ATP-dependent DNA helicase and an ATP-dependent, dual-direction single-stranded exonuclease. Recognizes the chi site generating a DNA molecule suitable for the initiation of homologous recombination. The AddA nuclease domain is required for chi fragment generation; this subunit has the helicase and 3' -&gt; 5' nuclease activities.</text>
</comment>
<dbReference type="AlphaFoldDB" id="A0AAU8IC89"/>
<evidence type="ECO:0000256" key="6">
    <source>
        <dbReference type="ARBA" id="ARBA00022839"/>
    </source>
</evidence>
<keyword evidence="4 13" id="KW-0378">Hydrolase</keyword>
<dbReference type="InterPro" id="IPR011604">
    <property type="entry name" value="PDDEXK-like_dom_sf"/>
</dbReference>
<keyword evidence="5 13" id="KW-0347">Helicase</keyword>
<evidence type="ECO:0000256" key="2">
    <source>
        <dbReference type="ARBA" id="ARBA00022741"/>
    </source>
</evidence>
<comment type="similarity">
    <text evidence="13">Belongs to the helicase family. AddA subfamily.</text>
</comment>
<evidence type="ECO:0000256" key="5">
    <source>
        <dbReference type="ARBA" id="ARBA00022806"/>
    </source>
</evidence>
<dbReference type="SUPFAM" id="SSF52540">
    <property type="entry name" value="P-loop containing nucleoside triphosphate hydrolases"/>
    <property type="match status" value="1"/>
</dbReference>
<dbReference type="Pfam" id="PF13361">
    <property type="entry name" value="UvrD_C"/>
    <property type="match status" value="1"/>
</dbReference>
<feature type="domain" description="UvrD-like helicase ATP-binding" evidence="15">
    <location>
        <begin position="8"/>
        <end position="481"/>
    </location>
</feature>
<keyword evidence="7 13" id="KW-0067">ATP-binding</keyword>
<comment type="subunit">
    <text evidence="13">Heterodimer of AddA and AddB/RexB.</text>
</comment>
<evidence type="ECO:0000256" key="8">
    <source>
        <dbReference type="ARBA" id="ARBA00023125"/>
    </source>
</evidence>
<keyword evidence="10 13" id="KW-0413">Isomerase</keyword>
<proteinExistence type="inferred from homology"/>
<comment type="catalytic activity">
    <reaction evidence="12 13">
        <text>ATP + H2O = ADP + phosphate + H(+)</text>
        <dbReference type="Rhea" id="RHEA:13065"/>
        <dbReference type="ChEBI" id="CHEBI:15377"/>
        <dbReference type="ChEBI" id="CHEBI:15378"/>
        <dbReference type="ChEBI" id="CHEBI:30616"/>
        <dbReference type="ChEBI" id="CHEBI:43474"/>
        <dbReference type="ChEBI" id="CHEBI:456216"/>
        <dbReference type="EC" id="5.6.2.4"/>
    </reaction>
</comment>
<evidence type="ECO:0000256" key="3">
    <source>
        <dbReference type="ARBA" id="ARBA00022763"/>
    </source>
</evidence>